<feature type="transmembrane region" description="Helical" evidence="11">
    <location>
        <begin position="257"/>
        <end position="280"/>
    </location>
</feature>
<dbReference type="InterPro" id="IPR002113">
    <property type="entry name" value="ADT_euk_type"/>
</dbReference>
<keyword evidence="5" id="KW-0677">Repeat</keyword>
<evidence type="ECO:0000256" key="2">
    <source>
        <dbReference type="ARBA" id="ARBA00006375"/>
    </source>
</evidence>
<evidence type="ECO:0000256" key="11">
    <source>
        <dbReference type="SAM" id="Phobius"/>
    </source>
</evidence>
<accession>A0ABD3WM60</accession>
<dbReference type="PRINTS" id="PR00927">
    <property type="entry name" value="ADPTRNSLCASE"/>
</dbReference>
<keyword evidence="4 9" id="KW-0812">Transmembrane</keyword>
<dbReference type="SUPFAM" id="SSF103506">
    <property type="entry name" value="Mitochondrial carrier"/>
    <property type="match status" value="1"/>
</dbReference>
<evidence type="ECO:0008006" key="14">
    <source>
        <dbReference type="Google" id="ProtNLM"/>
    </source>
</evidence>
<feature type="transmembrane region" description="Helical" evidence="11">
    <location>
        <begin position="98"/>
        <end position="118"/>
    </location>
</feature>
<keyword evidence="6 11" id="KW-1133">Transmembrane helix</keyword>
<dbReference type="InterPro" id="IPR050567">
    <property type="entry name" value="Mitochondrial_Carrier"/>
</dbReference>
<evidence type="ECO:0000256" key="5">
    <source>
        <dbReference type="ARBA" id="ARBA00022737"/>
    </source>
</evidence>
<keyword evidence="3 10" id="KW-0813">Transport</keyword>
<evidence type="ECO:0000313" key="12">
    <source>
        <dbReference type="EMBL" id="KAL3873808.1"/>
    </source>
</evidence>
<name>A0ABD3WM60_SINWO</name>
<comment type="subcellular location">
    <subcellularLocation>
        <location evidence="1">Mitochondrion membrane</location>
        <topology evidence="1">Multi-pass membrane protein</topology>
    </subcellularLocation>
</comment>
<comment type="similarity">
    <text evidence="2 10">Belongs to the mitochondrial carrier (TC 2.A.29) family.</text>
</comment>
<dbReference type="PRINTS" id="PR00926">
    <property type="entry name" value="MITOCARRIER"/>
</dbReference>
<dbReference type="InterPro" id="IPR023395">
    <property type="entry name" value="MCP_dom_sf"/>
</dbReference>
<evidence type="ECO:0000256" key="10">
    <source>
        <dbReference type="RuleBase" id="RU000488"/>
    </source>
</evidence>
<feature type="repeat" description="Solcar" evidence="9">
    <location>
        <begin position="201"/>
        <end position="286"/>
    </location>
</feature>
<evidence type="ECO:0000313" key="13">
    <source>
        <dbReference type="Proteomes" id="UP001634394"/>
    </source>
</evidence>
<keyword evidence="13" id="KW-1185">Reference proteome</keyword>
<evidence type="ECO:0000256" key="7">
    <source>
        <dbReference type="ARBA" id="ARBA00023128"/>
    </source>
</evidence>
<dbReference type="PROSITE" id="PS50920">
    <property type="entry name" value="SOLCAR"/>
    <property type="match status" value="3"/>
</dbReference>
<evidence type="ECO:0000256" key="4">
    <source>
        <dbReference type="ARBA" id="ARBA00022692"/>
    </source>
</evidence>
<feature type="transmembrane region" description="Helical" evidence="11">
    <location>
        <begin position="65"/>
        <end position="86"/>
    </location>
</feature>
<dbReference type="InterPro" id="IPR002067">
    <property type="entry name" value="MCP"/>
</dbReference>
<feature type="repeat" description="Solcar" evidence="9">
    <location>
        <begin position="95"/>
        <end position="191"/>
    </location>
</feature>
<evidence type="ECO:0000256" key="9">
    <source>
        <dbReference type="PROSITE-ProRule" id="PRU00282"/>
    </source>
</evidence>
<reference evidence="12 13" key="1">
    <citation type="submission" date="2024-11" db="EMBL/GenBank/DDBJ databases">
        <title>Chromosome-level genome assembly of the freshwater bivalve Anodonta woodiana.</title>
        <authorList>
            <person name="Chen X."/>
        </authorList>
    </citation>
    <scope>NUCLEOTIDE SEQUENCE [LARGE SCALE GENOMIC DNA]</scope>
    <source>
        <strain evidence="12">MN2024</strain>
        <tissue evidence="12">Gills</tissue>
    </source>
</reference>
<dbReference type="GO" id="GO:0031966">
    <property type="term" value="C:mitochondrial membrane"/>
    <property type="evidence" value="ECO:0007669"/>
    <property type="project" value="UniProtKB-SubCell"/>
</dbReference>
<evidence type="ECO:0000256" key="1">
    <source>
        <dbReference type="ARBA" id="ARBA00004225"/>
    </source>
</evidence>
<gene>
    <name evidence="12" type="ORF">ACJMK2_036893</name>
</gene>
<dbReference type="Pfam" id="PF00153">
    <property type="entry name" value="Mito_carr"/>
    <property type="match status" value="3"/>
</dbReference>
<dbReference type="EMBL" id="JBJQND010000006">
    <property type="protein sequence ID" value="KAL3873808.1"/>
    <property type="molecule type" value="Genomic_DNA"/>
</dbReference>
<keyword evidence="8 9" id="KW-0472">Membrane</keyword>
<comment type="caution">
    <text evidence="12">The sequence shown here is derived from an EMBL/GenBank/DDBJ whole genome shotgun (WGS) entry which is preliminary data.</text>
</comment>
<dbReference type="PANTHER" id="PTHR45624:SF10">
    <property type="entry name" value="SLC (SOLUTE CARRIER) HOMOLOG"/>
    <property type="match status" value="1"/>
</dbReference>
<sequence length="303" mass="33313">MTEHHLHDFIAGAFGGAAGLVVGHPFDTTKVQLQIHHTGGTLDAIKHIYKFGWVQGLFRGLSWPVLSYGVVNSVFFGVYGNTLKFLEKDRIKRRSSYLNVYLAGCVGGAAQIAFVIPIDYIKVVLQSQIPHDLAHSKPNLTKIYKGPIDCAAAIIKERGIVGMYKGGVAMAVREIPSYGIYCLTYEVLNAKMHENKLTDSKGIVASLLAGGLAGSLTWLSIIPVDVIKSRYQADCNGKYKGLLDCTYKCYQEGGIRIFYRGCLITCARAFLVNAVTFLAYSHTLKYLETNTVNMNGYLSPNEL</sequence>
<dbReference type="Gene3D" id="1.50.40.10">
    <property type="entry name" value="Mitochondrial carrier domain"/>
    <property type="match status" value="1"/>
</dbReference>
<feature type="repeat" description="Solcar" evidence="9">
    <location>
        <begin position="3"/>
        <end position="85"/>
    </location>
</feature>
<organism evidence="12 13">
    <name type="scientific">Sinanodonta woodiana</name>
    <name type="common">Chinese pond mussel</name>
    <name type="synonym">Anodonta woodiana</name>
    <dbReference type="NCBI Taxonomy" id="1069815"/>
    <lineage>
        <taxon>Eukaryota</taxon>
        <taxon>Metazoa</taxon>
        <taxon>Spiralia</taxon>
        <taxon>Lophotrochozoa</taxon>
        <taxon>Mollusca</taxon>
        <taxon>Bivalvia</taxon>
        <taxon>Autobranchia</taxon>
        <taxon>Heteroconchia</taxon>
        <taxon>Palaeoheterodonta</taxon>
        <taxon>Unionida</taxon>
        <taxon>Unionoidea</taxon>
        <taxon>Unionidae</taxon>
        <taxon>Unioninae</taxon>
        <taxon>Sinanodonta</taxon>
    </lineage>
</organism>
<evidence type="ECO:0000256" key="8">
    <source>
        <dbReference type="ARBA" id="ARBA00023136"/>
    </source>
</evidence>
<feature type="transmembrane region" description="Helical" evidence="11">
    <location>
        <begin position="202"/>
        <end position="222"/>
    </location>
</feature>
<evidence type="ECO:0000256" key="3">
    <source>
        <dbReference type="ARBA" id="ARBA00022448"/>
    </source>
</evidence>
<dbReference type="InterPro" id="IPR018108">
    <property type="entry name" value="MCP_transmembrane"/>
</dbReference>
<dbReference type="AlphaFoldDB" id="A0ABD3WM60"/>
<dbReference type="PANTHER" id="PTHR45624">
    <property type="entry name" value="MITOCHONDRIAL BASIC AMINO ACIDS TRANSPORTER-RELATED"/>
    <property type="match status" value="1"/>
</dbReference>
<proteinExistence type="inferred from homology"/>
<evidence type="ECO:0000256" key="6">
    <source>
        <dbReference type="ARBA" id="ARBA00022989"/>
    </source>
</evidence>
<keyword evidence="7" id="KW-0496">Mitochondrion</keyword>
<protein>
    <recommendedName>
        <fullName evidence="14">Solute carrier family 25 member 45</fullName>
    </recommendedName>
</protein>
<dbReference type="Proteomes" id="UP001634394">
    <property type="component" value="Unassembled WGS sequence"/>
</dbReference>